<evidence type="ECO:0000256" key="1">
    <source>
        <dbReference type="SAM" id="MobiDB-lite"/>
    </source>
</evidence>
<keyword evidence="3" id="KW-1185">Reference proteome</keyword>
<organism evidence="2 3">
    <name type="scientific">Arabis alpina</name>
    <name type="common">Alpine rock-cress</name>
    <dbReference type="NCBI Taxonomy" id="50452"/>
    <lineage>
        <taxon>Eukaryota</taxon>
        <taxon>Viridiplantae</taxon>
        <taxon>Streptophyta</taxon>
        <taxon>Embryophyta</taxon>
        <taxon>Tracheophyta</taxon>
        <taxon>Spermatophyta</taxon>
        <taxon>Magnoliopsida</taxon>
        <taxon>eudicotyledons</taxon>
        <taxon>Gunneridae</taxon>
        <taxon>Pentapetalae</taxon>
        <taxon>rosids</taxon>
        <taxon>malvids</taxon>
        <taxon>Brassicales</taxon>
        <taxon>Brassicaceae</taxon>
        <taxon>Arabideae</taxon>
        <taxon>Arabis</taxon>
    </lineage>
</organism>
<dbReference type="Gramene" id="KFK22161">
    <property type="protein sequence ID" value="KFK22161"/>
    <property type="gene ID" value="AALP_AAs50609U000100"/>
</dbReference>
<feature type="region of interest" description="Disordered" evidence="1">
    <location>
        <begin position="1"/>
        <end position="64"/>
    </location>
</feature>
<feature type="region of interest" description="Disordered" evidence="1">
    <location>
        <begin position="99"/>
        <end position="138"/>
    </location>
</feature>
<name>A0A087FX09_ARAAL</name>
<sequence length="138" mass="15097">MKRPLNQEDFVNIDKSVDQRDEARGGEASSFGQGNVKGPGRDGHYNRQDGFRNGSGYRANEGKIEDGELGLEDYGIEDPNALLTGAISQIDDFLNEPEGEYAEEGETWDFDGETRKDGGYGSENYYQETDGGSPEATG</sequence>
<evidence type="ECO:0000313" key="2">
    <source>
        <dbReference type="EMBL" id="KFK22161.1"/>
    </source>
</evidence>
<dbReference type="Proteomes" id="UP000029120">
    <property type="component" value="Unassembled WGS sequence"/>
</dbReference>
<dbReference type="AlphaFoldDB" id="A0A087FX09"/>
<protein>
    <submittedName>
        <fullName evidence="2">Uncharacterized protein</fullName>
    </submittedName>
</protein>
<gene>
    <name evidence="2" type="ORF">AALP_AAs50609U000100</name>
</gene>
<dbReference type="EMBL" id="KL991935">
    <property type="protein sequence ID" value="KFK22161.1"/>
    <property type="molecule type" value="Genomic_DNA"/>
</dbReference>
<accession>A0A087FX09</accession>
<reference evidence="3" key="1">
    <citation type="journal article" date="2015" name="Nat. Plants">
        <title>Genome expansion of Arabis alpina linked with retrotransposition and reduced symmetric DNA methylation.</title>
        <authorList>
            <person name="Willing E.M."/>
            <person name="Rawat V."/>
            <person name="Mandakova T."/>
            <person name="Maumus F."/>
            <person name="James G.V."/>
            <person name="Nordstroem K.J."/>
            <person name="Becker C."/>
            <person name="Warthmann N."/>
            <person name="Chica C."/>
            <person name="Szarzynska B."/>
            <person name="Zytnicki M."/>
            <person name="Albani M.C."/>
            <person name="Kiefer C."/>
            <person name="Bergonzi S."/>
            <person name="Castaings L."/>
            <person name="Mateos J.L."/>
            <person name="Berns M.C."/>
            <person name="Bujdoso N."/>
            <person name="Piofczyk T."/>
            <person name="de Lorenzo L."/>
            <person name="Barrero-Sicilia C."/>
            <person name="Mateos I."/>
            <person name="Piednoel M."/>
            <person name="Hagmann J."/>
            <person name="Chen-Min-Tao R."/>
            <person name="Iglesias-Fernandez R."/>
            <person name="Schuster S.C."/>
            <person name="Alonso-Blanco C."/>
            <person name="Roudier F."/>
            <person name="Carbonero P."/>
            <person name="Paz-Ares J."/>
            <person name="Davis S.J."/>
            <person name="Pecinka A."/>
            <person name="Quesneville H."/>
            <person name="Colot V."/>
            <person name="Lysak M.A."/>
            <person name="Weigel D."/>
            <person name="Coupland G."/>
            <person name="Schneeberger K."/>
        </authorList>
    </citation>
    <scope>NUCLEOTIDE SEQUENCE [LARGE SCALE GENOMIC DNA]</scope>
    <source>
        <strain evidence="3">cv. Pajares</strain>
    </source>
</reference>
<feature type="compositionally biased region" description="Basic and acidic residues" evidence="1">
    <location>
        <begin position="15"/>
        <end position="25"/>
    </location>
</feature>
<feature type="compositionally biased region" description="Acidic residues" evidence="1">
    <location>
        <begin position="99"/>
        <end position="111"/>
    </location>
</feature>
<evidence type="ECO:0000313" key="3">
    <source>
        <dbReference type="Proteomes" id="UP000029120"/>
    </source>
</evidence>
<proteinExistence type="predicted"/>
<feature type="compositionally biased region" description="Basic and acidic residues" evidence="1">
    <location>
        <begin position="39"/>
        <end position="50"/>
    </location>
</feature>